<reference evidence="4 5" key="1">
    <citation type="journal article" date="2015" name="Nature">
        <title>rRNA introns, odd ribosomes, and small enigmatic genomes across a large radiation of phyla.</title>
        <authorList>
            <person name="Brown C.T."/>
            <person name="Hug L.A."/>
            <person name="Thomas B.C."/>
            <person name="Sharon I."/>
            <person name="Castelle C.J."/>
            <person name="Singh A."/>
            <person name="Wilkins M.J."/>
            <person name="Williams K.H."/>
            <person name="Banfield J.F."/>
        </authorList>
    </citation>
    <scope>NUCLEOTIDE SEQUENCE [LARGE SCALE GENOMIC DNA]</scope>
</reference>
<dbReference type="InterPro" id="IPR042003">
    <property type="entry name" value="Sortase_E"/>
</dbReference>
<evidence type="ECO:0000256" key="1">
    <source>
        <dbReference type="ARBA" id="ARBA00022801"/>
    </source>
</evidence>
<dbReference type="GO" id="GO:0016787">
    <property type="term" value="F:hydrolase activity"/>
    <property type="evidence" value="ECO:0007669"/>
    <property type="project" value="UniProtKB-KW"/>
</dbReference>
<dbReference type="Pfam" id="PF04203">
    <property type="entry name" value="Sortase"/>
    <property type="match status" value="1"/>
</dbReference>
<name>A0A0G0P9G0_UNCC2</name>
<dbReference type="Proteomes" id="UP000034207">
    <property type="component" value="Unassembled WGS sequence"/>
</dbReference>
<dbReference type="SUPFAM" id="SSF63817">
    <property type="entry name" value="Sortase"/>
    <property type="match status" value="1"/>
</dbReference>
<evidence type="ECO:0000256" key="3">
    <source>
        <dbReference type="SAM" id="Phobius"/>
    </source>
</evidence>
<dbReference type="InterPro" id="IPR005754">
    <property type="entry name" value="Sortase"/>
</dbReference>
<keyword evidence="3" id="KW-1133">Transmembrane helix</keyword>
<feature type="region of interest" description="Disordered" evidence="2">
    <location>
        <begin position="1"/>
        <end position="65"/>
    </location>
</feature>
<sequence length="333" mass="38429">MIRRNIEPEKDNNSSASFENYIPDKYSSPLENHKEEIVSDSNNHDVQKDDPINIEPSDSEKPNKNEDFNFHFPKVEFKKPKKEFLKKLKKTNSKRIAKYFFSIIVLFLGLYFTMNAPMYYYRLTHLNPRNLVSKEVSKAKPTPAPKSQTKAPTTESKLIVNKIKVDAPIVFVNSRAEKDIQEGLRSGVVHYAGTAKPGEIGNVFVTGHSSNYWWEKGEYNYVFSILDRLEIGDKATIYYDGLVWEYTVYEKKIVDPTDVAVLNQTSTPTLTLMTCTPPGTSWKRLIVRFNQSYPKEITIPKNTPIKEPTKKPEDLPAEQDSFFTKLRRYLIPN</sequence>
<dbReference type="CDD" id="cd05830">
    <property type="entry name" value="Sortase_E"/>
    <property type="match status" value="1"/>
</dbReference>
<keyword evidence="3" id="KW-0472">Membrane</keyword>
<keyword evidence="1" id="KW-0378">Hydrolase</keyword>
<organism evidence="4 5">
    <name type="scientific">candidate division CPR2 bacterium GW2011_GWC2_39_10</name>
    <dbReference type="NCBI Taxonomy" id="1618345"/>
    <lineage>
        <taxon>Bacteria</taxon>
        <taxon>Bacteria division CPR2</taxon>
    </lineage>
</organism>
<evidence type="ECO:0000256" key="2">
    <source>
        <dbReference type="SAM" id="MobiDB-lite"/>
    </source>
</evidence>
<accession>A0A0G0P9G0</accession>
<feature type="compositionally biased region" description="Basic and acidic residues" evidence="2">
    <location>
        <begin position="31"/>
        <end position="51"/>
    </location>
</feature>
<feature type="transmembrane region" description="Helical" evidence="3">
    <location>
        <begin position="96"/>
        <end position="121"/>
    </location>
</feature>
<dbReference type="Gene3D" id="2.40.260.10">
    <property type="entry name" value="Sortase"/>
    <property type="match status" value="1"/>
</dbReference>
<proteinExistence type="predicted"/>
<dbReference type="NCBIfam" id="TIGR01076">
    <property type="entry name" value="sortase_fam"/>
    <property type="match status" value="1"/>
</dbReference>
<dbReference type="STRING" id="1618345.UT18_C0007G0015"/>
<gene>
    <name evidence="4" type="ORF">UT18_C0007G0015</name>
</gene>
<dbReference type="EMBL" id="LBVV01000007">
    <property type="protein sequence ID" value="KKQ94759.1"/>
    <property type="molecule type" value="Genomic_DNA"/>
</dbReference>
<keyword evidence="3" id="KW-0812">Transmembrane</keyword>
<dbReference type="InterPro" id="IPR023365">
    <property type="entry name" value="Sortase_dom-sf"/>
</dbReference>
<feature type="compositionally biased region" description="Basic and acidic residues" evidence="2">
    <location>
        <begin position="1"/>
        <end position="12"/>
    </location>
</feature>
<protein>
    <submittedName>
        <fullName evidence="4">Sortase family protein</fullName>
    </submittedName>
</protein>
<evidence type="ECO:0000313" key="5">
    <source>
        <dbReference type="Proteomes" id="UP000034207"/>
    </source>
</evidence>
<evidence type="ECO:0000313" key="4">
    <source>
        <dbReference type="EMBL" id="KKQ94759.1"/>
    </source>
</evidence>
<comment type="caution">
    <text evidence="4">The sequence shown here is derived from an EMBL/GenBank/DDBJ whole genome shotgun (WGS) entry which is preliminary data.</text>
</comment>
<dbReference type="AlphaFoldDB" id="A0A0G0P9G0"/>